<reference evidence="4" key="1">
    <citation type="journal article" date="2023" name="Commun. Biol.">
        <title>Genome analysis of Parmales, the sister group of diatoms, reveals the evolutionary specialization of diatoms from phago-mixotrophs to photoautotrophs.</title>
        <authorList>
            <person name="Ban H."/>
            <person name="Sato S."/>
            <person name="Yoshikawa S."/>
            <person name="Yamada K."/>
            <person name="Nakamura Y."/>
            <person name="Ichinomiya M."/>
            <person name="Sato N."/>
            <person name="Blanc-Mathieu R."/>
            <person name="Endo H."/>
            <person name="Kuwata A."/>
            <person name="Ogata H."/>
        </authorList>
    </citation>
    <scope>NUCLEOTIDE SEQUENCE [LARGE SCALE GENOMIC DNA]</scope>
    <source>
        <strain evidence="4">NIES 3700</strain>
    </source>
</reference>
<protein>
    <recommendedName>
        <fullName evidence="2">Sugar fermentation stimulation protein C-terminal domain-containing protein</fullName>
    </recommendedName>
</protein>
<feature type="domain" description="Sugar fermentation stimulation protein C-terminal" evidence="2">
    <location>
        <begin position="273"/>
        <end position="346"/>
    </location>
</feature>
<proteinExistence type="predicted"/>
<dbReference type="PANTHER" id="PTHR30545:SF3">
    <property type="entry name" value="SUGAR FERMENTATION STIMULATION PROTEIN C-TERMINAL DOMAIN-CONTAINING PROTEIN"/>
    <property type="match status" value="1"/>
</dbReference>
<feature type="region of interest" description="Disordered" evidence="1">
    <location>
        <begin position="1"/>
        <end position="56"/>
    </location>
</feature>
<comment type="caution">
    <text evidence="3">The sequence shown here is derived from an EMBL/GenBank/DDBJ whole genome shotgun (WGS) entry which is preliminary data.</text>
</comment>
<dbReference type="Pfam" id="PF03749">
    <property type="entry name" value="SfsA"/>
    <property type="match status" value="1"/>
</dbReference>
<dbReference type="GO" id="GO:0003677">
    <property type="term" value="F:DNA binding"/>
    <property type="evidence" value="ECO:0007669"/>
    <property type="project" value="InterPro"/>
</dbReference>
<sequence length="361" mass="38708">MKTRRGDIKKGPVPKSTAKTPNFNPVKTPPPTKRIKKAIRPDSAARTKSASSAAKNSLASSTVKISSASSATTTSSASSVLLDLGPLISGVVVKRPSATIRSPYVADVRLPDGSIALAHAPALDVGGLCAPGCKVLLKPRPPGGKTSHSIELVYCIGSESGPSGEVLVGAHPRLGEQLSKIVLERGLVEGLISEDIQGQKTLGDSRVDFVLDEVNVVEVKNVVCADYHITTAPPKRNDNHCVVTSSVPSSSYARAGIFPWGKLGQEFEGQKVVSERAIKHIRNLSSLLRYKKNKIKSCTILFCLNRGDCKTMRACHEQDPVFARELEKARNEGVEVKCFQVEWSPEGVCSYVGAVEVERYP</sequence>
<dbReference type="AlphaFoldDB" id="A0A9W7L0L2"/>
<dbReference type="OrthoDB" id="199134at2759"/>
<dbReference type="InterPro" id="IPR040452">
    <property type="entry name" value="SfsA_C"/>
</dbReference>
<dbReference type="EMBL" id="BRXW01000310">
    <property type="protein sequence ID" value="GMI17871.1"/>
    <property type="molecule type" value="Genomic_DNA"/>
</dbReference>
<keyword evidence="4" id="KW-1185">Reference proteome</keyword>
<accession>A0A9W7L0L2</accession>
<name>A0A9W7L0L2_9STRA</name>
<feature type="compositionally biased region" description="Basic and acidic residues" evidence="1">
    <location>
        <begin position="1"/>
        <end position="10"/>
    </location>
</feature>
<dbReference type="Proteomes" id="UP001165122">
    <property type="component" value="Unassembled WGS sequence"/>
</dbReference>
<gene>
    <name evidence="3" type="ORF">TrLO_g1368</name>
</gene>
<evidence type="ECO:0000256" key="1">
    <source>
        <dbReference type="SAM" id="MobiDB-lite"/>
    </source>
</evidence>
<dbReference type="Gene3D" id="3.40.1350.60">
    <property type="match status" value="1"/>
</dbReference>
<evidence type="ECO:0000313" key="4">
    <source>
        <dbReference type="Proteomes" id="UP001165122"/>
    </source>
</evidence>
<evidence type="ECO:0000313" key="3">
    <source>
        <dbReference type="EMBL" id="GMI17871.1"/>
    </source>
</evidence>
<organism evidence="3 4">
    <name type="scientific">Triparma laevis f. longispina</name>
    <dbReference type="NCBI Taxonomy" id="1714387"/>
    <lineage>
        <taxon>Eukaryota</taxon>
        <taxon>Sar</taxon>
        <taxon>Stramenopiles</taxon>
        <taxon>Ochrophyta</taxon>
        <taxon>Bolidophyceae</taxon>
        <taxon>Parmales</taxon>
        <taxon>Triparmaceae</taxon>
        <taxon>Triparma</taxon>
    </lineage>
</organism>
<evidence type="ECO:0000259" key="2">
    <source>
        <dbReference type="Pfam" id="PF03749"/>
    </source>
</evidence>
<feature type="compositionally biased region" description="Low complexity" evidence="1">
    <location>
        <begin position="46"/>
        <end position="56"/>
    </location>
</feature>
<dbReference type="InterPro" id="IPR005224">
    <property type="entry name" value="SfsA"/>
</dbReference>
<dbReference type="PANTHER" id="PTHR30545">
    <property type="entry name" value="SUGAR FERMENTATION STIMULATION PROTEIN A"/>
    <property type="match status" value="1"/>
</dbReference>